<dbReference type="RefSeq" id="XP_003112391.2">
    <property type="nucleotide sequence ID" value="XM_003112343.2"/>
</dbReference>
<dbReference type="GeneID" id="9824040"/>
<evidence type="ECO:0000313" key="2">
    <source>
        <dbReference type="EMBL" id="KAF1751216.1"/>
    </source>
</evidence>
<dbReference type="EMBL" id="WUAV01000005">
    <property type="protein sequence ID" value="KAF1751216.1"/>
    <property type="molecule type" value="Genomic_DNA"/>
</dbReference>
<reference evidence="2 3" key="1">
    <citation type="submission" date="2019-12" db="EMBL/GenBank/DDBJ databases">
        <title>Chromosome-level assembly of the Caenorhabditis remanei genome.</title>
        <authorList>
            <person name="Teterina A.A."/>
            <person name="Willis J.H."/>
            <person name="Phillips P.C."/>
        </authorList>
    </citation>
    <scope>NUCLEOTIDE SEQUENCE [LARGE SCALE GENOMIC DNA]</scope>
    <source>
        <strain evidence="2 3">PX506</strain>
        <tissue evidence="2">Whole organism</tissue>
    </source>
</reference>
<dbReference type="CTD" id="9824040"/>
<keyword evidence="1" id="KW-0812">Transmembrane</keyword>
<comment type="caution">
    <text evidence="2">The sequence shown here is derived from an EMBL/GenBank/DDBJ whole genome shotgun (WGS) entry which is preliminary data.</text>
</comment>
<protein>
    <recommendedName>
        <fullName evidence="4">LITAF domain-containing protein</fullName>
    </recommendedName>
</protein>
<feature type="transmembrane region" description="Helical" evidence="1">
    <location>
        <begin position="27"/>
        <end position="46"/>
    </location>
</feature>
<name>A0A6A5G8P3_CAERE</name>
<proteinExistence type="predicted"/>
<gene>
    <name evidence="2" type="ORF">GCK72_017770</name>
</gene>
<organism evidence="2 3">
    <name type="scientific">Caenorhabditis remanei</name>
    <name type="common">Caenorhabditis vulgaris</name>
    <dbReference type="NCBI Taxonomy" id="31234"/>
    <lineage>
        <taxon>Eukaryota</taxon>
        <taxon>Metazoa</taxon>
        <taxon>Ecdysozoa</taxon>
        <taxon>Nematoda</taxon>
        <taxon>Chromadorea</taxon>
        <taxon>Rhabditida</taxon>
        <taxon>Rhabditina</taxon>
        <taxon>Rhabditomorpha</taxon>
        <taxon>Rhabditoidea</taxon>
        <taxon>Rhabditidae</taxon>
        <taxon>Peloderinae</taxon>
        <taxon>Caenorhabditis</taxon>
    </lineage>
</organism>
<sequence length="103" mass="12161">MYSDVSFDANVHCEICKGDKVQRKSSYFGIVAMYCLWWCGVGLLIYKLSMMDYCESCYYINFMKMARPKRMLSLVVDDRSQLEMPPVDEEELKKKFDANLLQR</sequence>
<keyword evidence="1" id="KW-0472">Membrane</keyword>
<dbReference type="AlphaFoldDB" id="A0A6A5G8P3"/>
<accession>A0A6A5G8P3</accession>
<evidence type="ECO:0008006" key="4">
    <source>
        <dbReference type="Google" id="ProtNLM"/>
    </source>
</evidence>
<evidence type="ECO:0000313" key="3">
    <source>
        <dbReference type="Proteomes" id="UP000483820"/>
    </source>
</evidence>
<dbReference type="Proteomes" id="UP000483820">
    <property type="component" value="Chromosome V"/>
</dbReference>
<keyword evidence="1" id="KW-1133">Transmembrane helix</keyword>
<evidence type="ECO:0000256" key="1">
    <source>
        <dbReference type="SAM" id="Phobius"/>
    </source>
</evidence>
<dbReference type="KEGG" id="crq:GCK72_017770"/>